<dbReference type="Proteomes" id="UP000356253">
    <property type="component" value="Unassembled WGS sequence"/>
</dbReference>
<gene>
    <name evidence="1" type="ORF">FVB9532_00771</name>
</gene>
<organism evidence="1 2">
    <name type="scientific">Mesonia oceanica</name>
    <dbReference type="NCBI Taxonomy" id="2687242"/>
    <lineage>
        <taxon>Bacteria</taxon>
        <taxon>Pseudomonadati</taxon>
        <taxon>Bacteroidota</taxon>
        <taxon>Flavobacteriia</taxon>
        <taxon>Flavobacteriales</taxon>
        <taxon>Flavobacteriaceae</taxon>
        <taxon>Mesonia</taxon>
    </lineage>
</organism>
<sequence length="162" mass="18726">MMSNITSKIKMLKTKLIISFVFVVGFGISCSSNKEDGYEIKFYIDEKEISIKSPLYEYEEALYLNLNKKDKESLQNEQVEKIEILINDKLYNALPVKIAFSKKITSSDFIFPIENKTGNMIIETFEGKYYVPLISEKTSIKNMIDDSIINPKHLKLNNFISN</sequence>
<accession>A0AC61Y5V9</accession>
<evidence type="ECO:0000313" key="2">
    <source>
        <dbReference type="Proteomes" id="UP000356253"/>
    </source>
</evidence>
<proteinExistence type="predicted"/>
<keyword evidence="2" id="KW-1185">Reference proteome</keyword>
<protein>
    <submittedName>
        <fullName evidence="1">Uncharacterized protein</fullName>
    </submittedName>
</protein>
<evidence type="ECO:0000313" key="1">
    <source>
        <dbReference type="EMBL" id="VVU99517.1"/>
    </source>
</evidence>
<dbReference type="EMBL" id="CABVMM010000002">
    <property type="protein sequence ID" value="VVU99517.1"/>
    <property type="molecule type" value="Genomic_DNA"/>
</dbReference>
<reference evidence="1" key="1">
    <citation type="submission" date="2019-09" db="EMBL/GenBank/DDBJ databases">
        <authorList>
            <person name="Rodrigo-Torres L."/>
            <person name="Arahal R. D."/>
            <person name="Lucena T."/>
        </authorList>
    </citation>
    <scope>NUCLEOTIDE SEQUENCE</scope>
    <source>
        <strain evidence="1">ISS653</strain>
    </source>
</reference>
<name>A0AC61Y5V9_9FLAO</name>
<comment type="caution">
    <text evidence="1">The sequence shown here is derived from an EMBL/GenBank/DDBJ whole genome shotgun (WGS) entry which is preliminary data.</text>
</comment>